<evidence type="ECO:0000313" key="2">
    <source>
        <dbReference type="EMBL" id="PZW43878.1"/>
    </source>
</evidence>
<evidence type="ECO:0000313" key="3">
    <source>
        <dbReference type="Proteomes" id="UP000249542"/>
    </source>
</evidence>
<name>A0A2W7ICP7_9FLAO</name>
<dbReference type="SUPFAM" id="SSF56935">
    <property type="entry name" value="Porins"/>
    <property type="match status" value="1"/>
</dbReference>
<keyword evidence="3" id="KW-1185">Reference proteome</keyword>
<dbReference type="RefSeq" id="WP_111539564.1">
    <property type="nucleotide sequence ID" value="NZ_QKYV01000001.1"/>
</dbReference>
<feature type="chain" id="PRO_5016066045" evidence="1">
    <location>
        <begin position="20"/>
        <end position="413"/>
    </location>
</feature>
<reference evidence="2 3" key="1">
    <citation type="submission" date="2018-06" db="EMBL/GenBank/DDBJ databases">
        <title>Genomic Encyclopedia of Archaeal and Bacterial Type Strains, Phase II (KMG-II): from individual species to whole genera.</title>
        <authorList>
            <person name="Goeker M."/>
        </authorList>
    </citation>
    <scope>NUCLEOTIDE SEQUENCE [LARGE SCALE GENOMIC DNA]</scope>
    <source>
        <strain evidence="2 3">DSM 15361</strain>
    </source>
</reference>
<feature type="signal peptide" evidence="1">
    <location>
        <begin position="1"/>
        <end position="19"/>
    </location>
</feature>
<comment type="caution">
    <text evidence="2">The sequence shown here is derived from an EMBL/GenBank/DDBJ whole genome shotgun (WGS) entry which is preliminary data.</text>
</comment>
<gene>
    <name evidence="2" type="ORF">LX95_00204</name>
</gene>
<dbReference type="EMBL" id="QKYV01000001">
    <property type="protein sequence ID" value="PZW43878.1"/>
    <property type="molecule type" value="Genomic_DNA"/>
</dbReference>
<organism evidence="2 3">
    <name type="scientific">Mesonia algae</name>
    <dbReference type="NCBI Taxonomy" id="213248"/>
    <lineage>
        <taxon>Bacteria</taxon>
        <taxon>Pseudomonadati</taxon>
        <taxon>Bacteroidota</taxon>
        <taxon>Flavobacteriia</taxon>
        <taxon>Flavobacteriales</taxon>
        <taxon>Flavobacteriaceae</taxon>
        <taxon>Mesonia</taxon>
    </lineage>
</organism>
<protein>
    <submittedName>
        <fullName evidence="2">Long-subunit fatty acid transport protein</fullName>
    </submittedName>
</protein>
<dbReference type="AlphaFoldDB" id="A0A2W7ICP7"/>
<sequence>MIKKTIFFTLLLFSVLVNAQENTSSPYSFFGVGLNKFNGTAENRAMGGISIASDSIHINLQNPAGYGKLGLTTYALGGSHSTVNLESSNSSDKASSTTFDYLAMAFPAGKLGFGLGVIPYTSVGYELEDITGESSSRFTGSGGLNKLFLAAGYEVTKELRVGVEGSYNFGNIKNKNLLFQDGLQFGTRETNRSDLSGFKVNFGAQYEKLLESGLQVTGSASFSPATKIDSENERQLATLLLNSDNDEIIADLRDLEVEDSELTLPSELKVGGGIGQPRKWFAGIEYGKKSSSDFTNRSFELNNVVYKDANSYKLGGYYIPNYNDITSYFKRIVYRAGVRYEETGLNINNEDVNEFGISFGVGLPAGNFLTNVNLGVEYGQRGTTSNNLVQEQFVNVFLSLSLNDKWFVRRRFD</sequence>
<proteinExistence type="predicted"/>
<evidence type="ECO:0000256" key="1">
    <source>
        <dbReference type="SAM" id="SignalP"/>
    </source>
</evidence>
<dbReference type="Proteomes" id="UP000249542">
    <property type="component" value="Unassembled WGS sequence"/>
</dbReference>
<dbReference type="Gene3D" id="2.40.160.60">
    <property type="entry name" value="Outer membrane protein transport protein (OMPP1/FadL/TodX)"/>
    <property type="match status" value="1"/>
</dbReference>
<accession>A0A2W7ICP7</accession>
<keyword evidence="1" id="KW-0732">Signal</keyword>